<dbReference type="CTD" id="20323828"/>
<organism evidence="3 4">
    <name type="scientific">Opisthorchis viverrini</name>
    <name type="common">Southeast Asian liver fluke</name>
    <dbReference type="NCBI Taxonomy" id="6198"/>
    <lineage>
        <taxon>Eukaryota</taxon>
        <taxon>Metazoa</taxon>
        <taxon>Spiralia</taxon>
        <taxon>Lophotrochozoa</taxon>
        <taxon>Platyhelminthes</taxon>
        <taxon>Trematoda</taxon>
        <taxon>Digenea</taxon>
        <taxon>Opisthorchiida</taxon>
        <taxon>Opisthorchiata</taxon>
        <taxon>Opisthorchiidae</taxon>
        <taxon>Opisthorchis</taxon>
    </lineage>
</organism>
<evidence type="ECO:0000313" key="4">
    <source>
        <dbReference type="Proteomes" id="UP000054324"/>
    </source>
</evidence>
<feature type="region of interest" description="Disordered" evidence="1">
    <location>
        <begin position="1"/>
        <end position="77"/>
    </location>
</feature>
<reference evidence="3 4" key="1">
    <citation type="submission" date="2013-11" db="EMBL/GenBank/DDBJ databases">
        <title>Opisthorchis viverrini - life in the bile duct.</title>
        <authorList>
            <person name="Young N.D."/>
            <person name="Nagarajan N."/>
            <person name="Lin S.J."/>
            <person name="Korhonen P.K."/>
            <person name="Jex A.R."/>
            <person name="Hall R.S."/>
            <person name="Safavi-Hemami H."/>
            <person name="Kaewkong W."/>
            <person name="Bertrand D."/>
            <person name="Gao S."/>
            <person name="Seet Q."/>
            <person name="Wongkham S."/>
            <person name="Teh B.T."/>
            <person name="Wongkham C."/>
            <person name="Intapan P.M."/>
            <person name="Maleewong W."/>
            <person name="Yang X."/>
            <person name="Hu M."/>
            <person name="Wang Z."/>
            <person name="Hofmann A."/>
            <person name="Sternberg P.W."/>
            <person name="Tan P."/>
            <person name="Wang J."/>
            <person name="Gasser R.B."/>
        </authorList>
    </citation>
    <scope>NUCLEOTIDE SEQUENCE [LARGE SCALE GENOMIC DNA]</scope>
</reference>
<keyword evidence="2" id="KW-1133">Transmembrane helix</keyword>
<name>A0A074ZG26_OPIVI</name>
<evidence type="ECO:0000313" key="3">
    <source>
        <dbReference type="EMBL" id="KER22175.1"/>
    </source>
</evidence>
<dbReference type="EMBL" id="KL596914">
    <property type="protein sequence ID" value="KER22175.1"/>
    <property type="molecule type" value="Genomic_DNA"/>
</dbReference>
<keyword evidence="4" id="KW-1185">Reference proteome</keyword>
<sequence length="112" mass="12471">MDLLEDTLQRQFAESSDSDTRRAKKTNGTSEWNDKPESDFNPDDIGSYSDADSLTQGRNLARQKPLKPKRNSIGADHLYPNRSPYVGLAFATVRLNGCCFVTVVILGIMQCT</sequence>
<dbReference type="AlphaFoldDB" id="A0A074ZG26"/>
<accession>A0A074ZG26</accession>
<dbReference type="RefSeq" id="XP_009174073.1">
    <property type="nucleotide sequence ID" value="XM_009175809.1"/>
</dbReference>
<evidence type="ECO:0000256" key="2">
    <source>
        <dbReference type="SAM" id="Phobius"/>
    </source>
</evidence>
<dbReference type="KEGG" id="ovi:T265_09660"/>
<dbReference type="GeneID" id="20323828"/>
<dbReference type="STRING" id="6198.A0A074ZG26"/>
<evidence type="ECO:0000256" key="1">
    <source>
        <dbReference type="SAM" id="MobiDB-lite"/>
    </source>
</evidence>
<dbReference type="Proteomes" id="UP000054324">
    <property type="component" value="Unassembled WGS sequence"/>
</dbReference>
<proteinExistence type="predicted"/>
<protein>
    <submittedName>
        <fullName evidence="3">Uncharacterized protein</fullName>
    </submittedName>
</protein>
<feature type="transmembrane region" description="Helical" evidence="2">
    <location>
        <begin position="85"/>
        <end position="109"/>
    </location>
</feature>
<dbReference type="OrthoDB" id="10055895at2759"/>
<keyword evidence="2" id="KW-0812">Transmembrane</keyword>
<keyword evidence="2" id="KW-0472">Membrane</keyword>
<gene>
    <name evidence="3" type="ORF">T265_09660</name>
</gene>